<organism evidence="2 3">
    <name type="scientific">Penicilliopsis zonata CBS 506.65</name>
    <dbReference type="NCBI Taxonomy" id="1073090"/>
    <lineage>
        <taxon>Eukaryota</taxon>
        <taxon>Fungi</taxon>
        <taxon>Dikarya</taxon>
        <taxon>Ascomycota</taxon>
        <taxon>Pezizomycotina</taxon>
        <taxon>Eurotiomycetes</taxon>
        <taxon>Eurotiomycetidae</taxon>
        <taxon>Eurotiales</taxon>
        <taxon>Aspergillaceae</taxon>
        <taxon>Penicilliopsis</taxon>
    </lineage>
</organism>
<dbReference type="RefSeq" id="XP_022581635.1">
    <property type="nucleotide sequence ID" value="XM_022725756.1"/>
</dbReference>
<dbReference type="PANTHER" id="PTHR12459">
    <property type="entry name" value="TRANSMEMBRANE PROTEIN 135-RELATED"/>
    <property type="match status" value="1"/>
</dbReference>
<reference evidence="3" key="1">
    <citation type="journal article" date="2017" name="Genome Biol.">
        <title>Comparative genomics reveals high biological diversity and specific adaptations in the industrially and medically important fungal genus Aspergillus.</title>
        <authorList>
            <person name="de Vries R.P."/>
            <person name="Riley R."/>
            <person name="Wiebenga A."/>
            <person name="Aguilar-Osorio G."/>
            <person name="Amillis S."/>
            <person name="Uchima C.A."/>
            <person name="Anderluh G."/>
            <person name="Asadollahi M."/>
            <person name="Askin M."/>
            <person name="Barry K."/>
            <person name="Battaglia E."/>
            <person name="Bayram O."/>
            <person name="Benocci T."/>
            <person name="Braus-Stromeyer S.A."/>
            <person name="Caldana C."/>
            <person name="Canovas D."/>
            <person name="Cerqueira G.C."/>
            <person name="Chen F."/>
            <person name="Chen W."/>
            <person name="Choi C."/>
            <person name="Clum A."/>
            <person name="Dos Santos R.A."/>
            <person name="Damasio A.R."/>
            <person name="Diallinas G."/>
            <person name="Emri T."/>
            <person name="Fekete E."/>
            <person name="Flipphi M."/>
            <person name="Freyberg S."/>
            <person name="Gallo A."/>
            <person name="Gournas C."/>
            <person name="Habgood R."/>
            <person name="Hainaut M."/>
            <person name="Harispe M.L."/>
            <person name="Henrissat B."/>
            <person name="Hilden K.S."/>
            <person name="Hope R."/>
            <person name="Hossain A."/>
            <person name="Karabika E."/>
            <person name="Karaffa L."/>
            <person name="Karanyi Z."/>
            <person name="Krasevec N."/>
            <person name="Kuo A."/>
            <person name="Kusch H."/>
            <person name="LaButti K."/>
            <person name="Lagendijk E.L."/>
            <person name="Lapidus A."/>
            <person name="Levasseur A."/>
            <person name="Lindquist E."/>
            <person name="Lipzen A."/>
            <person name="Logrieco A.F."/>
            <person name="MacCabe A."/>
            <person name="Maekelae M.R."/>
            <person name="Malavazi I."/>
            <person name="Melin P."/>
            <person name="Meyer V."/>
            <person name="Mielnichuk N."/>
            <person name="Miskei M."/>
            <person name="Molnar A.P."/>
            <person name="Mule G."/>
            <person name="Ngan C.Y."/>
            <person name="Orejas M."/>
            <person name="Orosz E."/>
            <person name="Ouedraogo J.P."/>
            <person name="Overkamp K.M."/>
            <person name="Park H.-S."/>
            <person name="Perrone G."/>
            <person name="Piumi F."/>
            <person name="Punt P.J."/>
            <person name="Ram A.F."/>
            <person name="Ramon A."/>
            <person name="Rauscher S."/>
            <person name="Record E."/>
            <person name="Riano-Pachon D.M."/>
            <person name="Robert V."/>
            <person name="Roehrig J."/>
            <person name="Ruller R."/>
            <person name="Salamov A."/>
            <person name="Salih N.S."/>
            <person name="Samson R.A."/>
            <person name="Sandor E."/>
            <person name="Sanguinetti M."/>
            <person name="Schuetze T."/>
            <person name="Sepcic K."/>
            <person name="Shelest E."/>
            <person name="Sherlock G."/>
            <person name="Sophianopoulou V."/>
            <person name="Squina F.M."/>
            <person name="Sun H."/>
            <person name="Susca A."/>
            <person name="Todd R.B."/>
            <person name="Tsang A."/>
            <person name="Unkles S.E."/>
            <person name="van de Wiele N."/>
            <person name="van Rossen-Uffink D."/>
            <person name="Oliveira J.V."/>
            <person name="Vesth T.C."/>
            <person name="Visser J."/>
            <person name="Yu J.-H."/>
            <person name="Zhou M."/>
            <person name="Andersen M.R."/>
            <person name="Archer D.B."/>
            <person name="Baker S.E."/>
            <person name="Benoit I."/>
            <person name="Brakhage A.A."/>
            <person name="Braus G.H."/>
            <person name="Fischer R."/>
            <person name="Frisvad J.C."/>
            <person name="Goldman G.H."/>
            <person name="Houbraken J."/>
            <person name="Oakley B."/>
            <person name="Pocsi I."/>
            <person name="Scazzocchio C."/>
            <person name="Seiboth B."/>
            <person name="vanKuyk P.A."/>
            <person name="Wortman J."/>
            <person name="Dyer P.S."/>
            <person name="Grigoriev I.V."/>
        </authorList>
    </citation>
    <scope>NUCLEOTIDE SEQUENCE [LARGE SCALE GENOMIC DNA]</scope>
    <source>
        <strain evidence="3">CBS 506.65</strain>
    </source>
</reference>
<dbReference type="AlphaFoldDB" id="A0A1L9SIT8"/>
<keyword evidence="1" id="KW-0812">Transmembrane</keyword>
<dbReference type="OrthoDB" id="4021778at2759"/>
<name>A0A1L9SIT8_9EURO</name>
<keyword evidence="3" id="KW-1185">Reference proteome</keyword>
<protein>
    <recommendedName>
        <fullName evidence="4">Integral membrane protein</fullName>
    </recommendedName>
</protein>
<evidence type="ECO:0000313" key="2">
    <source>
        <dbReference type="EMBL" id="OJJ47125.1"/>
    </source>
</evidence>
<gene>
    <name evidence="2" type="ORF">ASPZODRAFT_151679</name>
</gene>
<evidence type="ECO:0000256" key="1">
    <source>
        <dbReference type="SAM" id="Phobius"/>
    </source>
</evidence>
<feature type="transmembrane region" description="Helical" evidence="1">
    <location>
        <begin position="314"/>
        <end position="332"/>
    </location>
</feature>
<feature type="transmembrane region" description="Helical" evidence="1">
    <location>
        <begin position="392"/>
        <end position="412"/>
    </location>
</feature>
<accession>A0A1L9SIT8</accession>
<dbReference type="EMBL" id="KV878341">
    <property type="protein sequence ID" value="OJJ47125.1"/>
    <property type="molecule type" value="Genomic_DNA"/>
</dbReference>
<dbReference type="VEuPathDB" id="FungiDB:ASPZODRAFT_151679"/>
<sequence length="482" mass="54066">MAHSSLLTQKRNSNYHLVKPIVRAFALGYLSSTVPRIIPFTRRLRDKNISWQQKLRELIRILTYALRLNGFPTACATLVGGSAILPVLWRNWCDRAPPSSRKLVSVNSDRLVRFTSSLLSSLIAFQLLNKKSPRLHDPHSGLSRQNASAADVQSEVIEAPQFAGRTLDLTLFTVVRAVDVISCLAWAHWCHRRKTQKRWTFIEAVLPELSDAGVFAASSAVVMWAWFYLPDRLPNSYAKWIGEVARVDMRLIEALRRAREGIFVYGKDTGQAPLLESMCKDYGWPVEWGDPVKTIPIPCEMVHMGCGPSCERHAVFRFATTFAFACATYIPLQIVFRLRGKKSLSTFTGAVKDAVRSSSFLAAFVSIFYYSVCLARTRVGPKILDSKIVTPMMWDSGLCVGAGCLMCGWSILAESARKRQEISLFVAPRAAATILPRVYEKKYLYRERAAFAIAAAILMTTLQERPSMVRGVFGKICSRILS</sequence>
<feature type="transmembrane region" description="Helical" evidence="1">
    <location>
        <begin position="353"/>
        <end position="372"/>
    </location>
</feature>
<keyword evidence="1" id="KW-0472">Membrane</keyword>
<dbReference type="InterPro" id="IPR026749">
    <property type="entry name" value="Tmem135"/>
</dbReference>
<dbReference type="PANTHER" id="PTHR12459:SF15">
    <property type="entry name" value="TRANSMEMBRANE PROTEIN 135"/>
    <property type="match status" value="1"/>
</dbReference>
<keyword evidence="1" id="KW-1133">Transmembrane helix</keyword>
<dbReference type="GeneID" id="34612221"/>
<dbReference type="Proteomes" id="UP000184188">
    <property type="component" value="Unassembled WGS sequence"/>
</dbReference>
<evidence type="ECO:0008006" key="4">
    <source>
        <dbReference type="Google" id="ProtNLM"/>
    </source>
</evidence>
<evidence type="ECO:0000313" key="3">
    <source>
        <dbReference type="Proteomes" id="UP000184188"/>
    </source>
</evidence>
<proteinExistence type="predicted"/>